<dbReference type="Pfam" id="PF14541">
    <property type="entry name" value="TAXi_C"/>
    <property type="match status" value="1"/>
</dbReference>
<dbReference type="AlphaFoldDB" id="A0AAW1GHW9"/>
<keyword evidence="3" id="KW-0064">Aspartyl protease</keyword>
<dbReference type="SUPFAM" id="SSF50630">
    <property type="entry name" value="Acid proteases"/>
    <property type="match status" value="1"/>
</dbReference>
<dbReference type="CDD" id="cd05476">
    <property type="entry name" value="pepsin_A_like_plant"/>
    <property type="match status" value="1"/>
</dbReference>
<keyword evidence="2" id="KW-0645">Protease</keyword>
<gene>
    <name evidence="8" type="ORF">RND81_14G013500</name>
</gene>
<dbReference type="FunFam" id="2.40.70.10:FF:000033">
    <property type="entry name" value="Aspartyl protease family protein"/>
    <property type="match status" value="1"/>
</dbReference>
<evidence type="ECO:0000256" key="6">
    <source>
        <dbReference type="SAM" id="SignalP"/>
    </source>
</evidence>
<dbReference type="Proteomes" id="UP001443914">
    <property type="component" value="Unassembled WGS sequence"/>
</dbReference>
<evidence type="ECO:0000256" key="3">
    <source>
        <dbReference type="ARBA" id="ARBA00022750"/>
    </source>
</evidence>
<feature type="signal peptide" evidence="6">
    <location>
        <begin position="1"/>
        <end position="18"/>
    </location>
</feature>
<keyword evidence="4" id="KW-0378">Hydrolase</keyword>
<evidence type="ECO:0000313" key="9">
    <source>
        <dbReference type="Proteomes" id="UP001443914"/>
    </source>
</evidence>
<evidence type="ECO:0000256" key="1">
    <source>
        <dbReference type="ARBA" id="ARBA00007447"/>
    </source>
</evidence>
<dbReference type="EMBL" id="JBDFQZ010000014">
    <property type="protein sequence ID" value="KAK9664010.1"/>
    <property type="molecule type" value="Genomic_DNA"/>
</dbReference>
<keyword evidence="6" id="KW-0732">Signal</keyword>
<evidence type="ECO:0000313" key="8">
    <source>
        <dbReference type="EMBL" id="KAK9664010.1"/>
    </source>
</evidence>
<dbReference type="InterPro" id="IPR051708">
    <property type="entry name" value="Plant_Aspart_Prot_A1"/>
</dbReference>
<evidence type="ECO:0000256" key="4">
    <source>
        <dbReference type="ARBA" id="ARBA00022801"/>
    </source>
</evidence>
<dbReference type="PROSITE" id="PS51767">
    <property type="entry name" value="PEPTIDASE_A1"/>
    <property type="match status" value="1"/>
</dbReference>
<dbReference type="InterPro" id="IPR033121">
    <property type="entry name" value="PEPTIDASE_A1"/>
</dbReference>
<comment type="similarity">
    <text evidence="1">Belongs to the peptidase A1 family.</text>
</comment>
<keyword evidence="9" id="KW-1185">Reference proteome</keyword>
<dbReference type="InterPro" id="IPR032861">
    <property type="entry name" value="TAXi_N"/>
</dbReference>
<dbReference type="PANTHER" id="PTHR47967">
    <property type="entry name" value="OS07G0603500 PROTEIN-RELATED"/>
    <property type="match status" value="1"/>
</dbReference>
<feature type="chain" id="PRO_5043934642" description="Peptidase A1 domain-containing protein" evidence="6">
    <location>
        <begin position="19"/>
        <end position="470"/>
    </location>
</feature>
<name>A0AAW1GHW9_SAPOF</name>
<reference evidence="8" key="1">
    <citation type="submission" date="2024-03" db="EMBL/GenBank/DDBJ databases">
        <title>WGS assembly of Saponaria officinalis var. Norfolk2.</title>
        <authorList>
            <person name="Jenkins J."/>
            <person name="Shu S."/>
            <person name="Grimwood J."/>
            <person name="Barry K."/>
            <person name="Goodstein D."/>
            <person name="Schmutz J."/>
            <person name="Leebens-Mack J."/>
            <person name="Osbourn A."/>
        </authorList>
    </citation>
    <scope>NUCLEOTIDE SEQUENCE [LARGE SCALE GENOMIC DNA]</scope>
    <source>
        <strain evidence="8">JIC</strain>
    </source>
</reference>
<evidence type="ECO:0000256" key="5">
    <source>
        <dbReference type="ARBA" id="ARBA00023180"/>
    </source>
</evidence>
<dbReference type="Pfam" id="PF14543">
    <property type="entry name" value="TAXi_N"/>
    <property type="match status" value="1"/>
</dbReference>
<dbReference type="GO" id="GO:0006508">
    <property type="term" value="P:proteolysis"/>
    <property type="evidence" value="ECO:0007669"/>
    <property type="project" value="UniProtKB-KW"/>
</dbReference>
<comment type="caution">
    <text evidence="8">The sequence shown here is derived from an EMBL/GenBank/DDBJ whole genome shotgun (WGS) entry which is preliminary data.</text>
</comment>
<dbReference type="GO" id="GO:0005576">
    <property type="term" value="C:extracellular region"/>
    <property type="evidence" value="ECO:0007669"/>
    <property type="project" value="TreeGrafter"/>
</dbReference>
<evidence type="ECO:0000259" key="7">
    <source>
        <dbReference type="PROSITE" id="PS51767"/>
    </source>
</evidence>
<accession>A0AAW1GHW9</accession>
<evidence type="ECO:0000256" key="2">
    <source>
        <dbReference type="ARBA" id="ARBA00022670"/>
    </source>
</evidence>
<organism evidence="8 9">
    <name type="scientific">Saponaria officinalis</name>
    <name type="common">Common soapwort</name>
    <name type="synonym">Lychnis saponaria</name>
    <dbReference type="NCBI Taxonomy" id="3572"/>
    <lineage>
        <taxon>Eukaryota</taxon>
        <taxon>Viridiplantae</taxon>
        <taxon>Streptophyta</taxon>
        <taxon>Embryophyta</taxon>
        <taxon>Tracheophyta</taxon>
        <taxon>Spermatophyta</taxon>
        <taxon>Magnoliopsida</taxon>
        <taxon>eudicotyledons</taxon>
        <taxon>Gunneridae</taxon>
        <taxon>Pentapetalae</taxon>
        <taxon>Caryophyllales</taxon>
        <taxon>Caryophyllaceae</taxon>
        <taxon>Caryophylleae</taxon>
        <taxon>Saponaria</taxon>
    </lineage>
</organism>
<keyword evidence="5" id="KW-0325">Glycoprotein</keyword>
<protein>
    <recommendedName>
        <fullName evidence="7">Peptidase A1 domain-containing protein</fullName>
    </recommendedName>
</protein>
<dbReference type="InterPro" id="IPR034161">
    <property type="entry name" value="Pepsin-like_plant"/>
</dbReference>
<sequence>MERHIISVFFLLIPLILLLPQKNFKISNALIIQLVHPNSLNSHFSIKNLTRQQRINHLIRDSINRAHSRSSTRTSYSNNNFSCLELTTIQREIRVKENSIVLLKVGVGTFKNPISYKTYYLHMDTGSDLIWLQCQDCLKPRKKCFGKPPIFFPNIHSSSYNPIPCNTHELCYKDICVDGFCAYGVRYGDASKATGTLATEKFTFDTVLREDDITNVFDLVFGCNNFYDGLSTNQGDIGVLGLGWGSRSLMNQITPTGIHNSFAYCFSHYDSSDLGSLGYLTLGSDGYSQDDFSFTALLHYGNDPHYYLNLEGISVGQRKLTIDKKVFVRQAKGKGGTIIDSGTSYTYLNPQAYKKLRRVLKRYIKSLGRYWPFKPDRDKFELDLCYTGLKGTLNEFPSITFHFSGGNLILKSENVFIKTNDPPDGFCLAMLPDDNGLTVLGAYQQSNFRFIYDRSRYLLLFKPEDCNEGA</sequence>
<dbReference type="GO" id="GO:0004190">
    <property type="term" value="F:aspartic-type endopeptidase activity"/>
    <property type="evidence" value="ECO:0007669"/>
    <property type="project" value="UniProtKB-KW"/>
</dbReference>
<feature type="domain" description="Peptidase A1" evidence="7">
    <location>
        <begin position="101"/>
        <end position="462"/>
    </location>
</feature>
<dbReference type="PANTHER" id="PTHR47967:SF125">
    <property type="entry name" value="PEPTIDASE A1 DOMAIN-CONTAINING PROTEIN"/>
    <property type="match status" value="1"/>
</dbReference>
<dbReference type="InterPro" id="IPR032799">
    <property type="entry name" value="TAXi_C"/>
</dbReference>
<proteinExistence type="inferred from homology"/>
<dbReference type="InterPro" id="IPR021109">
    <property type="entry name" value="Peptidase_aspartic_dom_sf"/>
</dbReference>
<dbReference type="Gene3D" id="2.40.70.10">
    <property type="entry name" value="Acid Proteases"/>
    <property type="match status" value="2"/>
</dbReference>